<dbReference type="eggNOG" id="KOG0254">
    <property type="taxonomic scope" value="Eukaryota"/>
</dbReference>
<feature type="transmembrane region" description="Helical" evidence="9">
    <location>
        <begin position="160"/>
        <end position="178"/>
    </location>
</feature>
<accession>A0A0W0F2R9</accession>
<dbReference type="EMBL" id="LATX01002374">
    <property type="protein sequence ID" value="KTB30622.1"/>
    <property type="molecule type" value="Genomic_DNA"/>
</dbReference>
<dbReference type="InterPro" id="IPR036259">
    <property type="entry name" value="MFS_trans_sf"/>
</dbReference>
<feature type="domain" description="Major facilitator superfamily (MFS) profile" evidence="10">
    <location>
        <begin position="15"/>
        <end position="475"/>
    </location>
</feature>
<sequence length="519" mass="58387">MFNWFRRGRPLQLAISATCSAAFILFGYDQGVFSGIIGNQDFLDTFGHPNDTRMGIMFVKANLLEVGLKLTRSPSVSSYNLGCFAGCVITFIVGDTLGRRRAMWLAMSLITIGATLQTTAYSVPHVIIARVVTGFGTGMETSTVPMYQSELCKPEYRGRIVATEPMFVGIGIVTAYWFDYGMNFISPTSSVASVAWRLPIAFQIAFTIIVGVLIFGVPESPRWLYQQHRDDEAIKVLCDVYDLQPGDPAIMRESEDIKEAMRLEEENSFQWRNLLQRDSVQTGRRVLLAWGMQFMNQVGGINLVVYYLPTALTDNVGVSRNLALILSGCINIMFPLGSLLPSFFLDQMGRRQPMMWCSLLLAVCMACIAALLSFRGTDVERPTAMASVAFFFLYQLIFGAGPNCIPWVYVPEILPLHARAKGTAIGISSNWIWNFTIVMITPIILNRLQWKAYLIFVVTNTLFVPLVYFFYPETTRLSLEEIDLLFLKHNAVKASLDRSWLVRHDIEATFREKEKASVE</sequence>
<dbReference type="SUPFAM" id="SSF103473">
    <property type="entry name" value="MFS general substrate transporter"/>
    <property type="match status" value="1"/>
</dbReference>
<feature type="transmembrane region" description="Helical" evidence="9">
    <location>
        <begin position="321"/>
        <end position="344"/>
    </location>
</feature>
<evidence type="ECO:0000256" key="8">
    <source>
        <dbReference type="RuleBase" id="RU003346"/>
    </source>
</evidence>
<dbReference type="InterPro" id="IPR005829">
    <property type="entry name" value="Sugar_transporter_CS"/>
</dbReference>
<dbReference type="InterPro" id="IPR005828">
    <property type="entry name" value="MFS_sugar_transport-like"/>
</dbReference>
<organism evidence="11 12">
    <name type="scientific">Moniliophthora roreri</name>
    <name type="common">Frosty pod rot fungus</name>
    <name type="synonym">Monilia roreri</name>
    <dbReference type="NCBI Taxonomy" id="221103"/>
    <lineage>
        <taxon>Eukaryota</taxon>
        <taxon>Fungi</taxon>
        <taxon>Dikarya</taxon>
        <taxon>Basidiomycota</taxon>
        <taxon>Agaricomycotina</taxon>
        <taxon>Agaricomycetes</taxon>
        <taxon>Agaricomycetidae</taxon>
        <taxon>Agaricales</taxon>
        <taxon>Marasmiineae</taxon>
        <taxon>Marasmiaceae</taxon>
        <taxon>Moniliophthora</taxon>
    </lineage>
</organism>
<evidence type="ECO:0000256" key="2">
    <source>
        <dbReference type="ARBA" id="ARBA00010992"/>
    </source>
</evidence>
<comment type="subcellular location">
    <subcellularLocation>
        <location evidence="1">Membrane</location>
        <topology evidence="1">Multi-pass membrane protein</topology>
    </subcellularLocation>
</comment>
<dbReference type="Gene3D" id="1.20.1250.20">
    <property type="entry name" value="MFS general substrate transporter like domains"/>
    <property type="match status" value="1"/>
</dbReference>
<comment type="caution">
    <text evidence="11">The sequence shown here is derived from an EMBL/GenBank/DDBJ whole genome shotgun (WGS) entry which is preliminary data.</text>
</comment>
<dbReference type="PROSITE" id="PS00217">
    <property type="entry name" value="SUGAR_TRANSPORT_2"/>
    <property type="match status" value="1"/>
</dbReference>
<dbReference type="InterPro" id="IPR050360">
    <property type="entry name" value="MFS_Sugar_Transporters"/>
</dbReference>
<dbReference type="GO" id="GO:0016020">
    <property type="term" value="C:membrane"/>
    <property type="evidence" value="ECO:0007669"/>
    <property type="project" value="UniProtKB-SubCell"/>
</dbReference>
<dbReference type="InterPro" id="IPR003663">
    <property type="entry name" value="Sugar/inositol_transpt"/>
</dbReference>
<dbReference type="PRINTS" id="PR00171">
    <property type="entry name" value="SUGRTRNSPORT"/>
</dbReference>
<comment type="catalytic activity">
    <reaction evidence="7">
        <text>myo-inositol(out) + H(+)(out) = myo-inositol(in) + H(+)(in)</text>
        <dbReference type="Rhea" id="RHEA:60364"/>
        <dbReference type="ChEBI" id="CHEBI:15378"/>
        <dbReference type="ChEBI" id="CHEBI:17268"/>
    </reaction>
</comment>
<keyword evidence="6 9" id="KW-0472">Membrane</keyword>
<evidence type="ECO:0000313" key="12">
    <source>
        <dbReference type="Proteomes" id="UP000054988"/>
    </source>
</evidence>
<evidence type="ECO:0000256" key="1">
    <source>
        <dbReference type="ARBA" id="ARBA00004141"/>
    </source>
</evidence>
<feature type="transmembrane region" description="Helical" evidence="9">
    <location>
        <begin position="198"/>
        <end position="217"/>
    </location>
</feature>
<feature type="transmembrane region" description="Helical" evidence="9">
    <location>
        <begin position="79"/>
        <end position="98"/>
    </location>
</feature>
<evidence type="ECO:0000256" key="5">
    <source>
        <dbReference type="ARBA" id="ARBA00022989"/>
    </source>
</evidence>
<dbReference type="GO" id="GO:0005351">
    <property type="term" value="F:carbohydrate:proton symporter activity"/>
    <property type="evidence" value="ECO:0007669"/>
    <property type="project" value="TreeGrafter"/>
</dbReference>
<gene>
    <name evidence="11" type="ORF">WG66_16775</name>
</gene>
<comment type="similarity">
    <text evidence="2 8">Belongs to the major facilitator superfamily. Sugar transporter (TC 2.A.1.1) family.</text>
</comment>
<feature type="transmembrane region" description="Helical" evidence="9">
    <location>
        <begin position="422"/>
        <end position="444"/>
    </location>
</feature>
<evidence type="ECO:0000256" key="4">
    <source>
        <dbReference type="ARBA" id="ARBA00022692"/>
    </source>
</evidence>
<feature type="transmembrane region" description="Helical" evidence="9">
    <location>
        <begin position="286"/>
        <end position="309"/>
    </location>
</feature>
<evidence type="ECO:0000259" key="10">
    <source>
        <dbReference type="PROSITE" id="PS50850"/>
    </source>
</evidence>
<dbReference type="NCBIfam" id="TIGR00879">
    <property type="entry name" value="SP"/>
    <property type="match status" value="1"/>
</dbReference>
<dbReference type="Proteomes" id="UP000054988">
    <property type="component" value="Unassembled WGS sequence"/>
</dbReference>
<dbReference type="PROSITE" id="PS50850">
    <property type="entry name" value="MFS"/>
    <property type="match status" value="1"/>
</dbReference>
<evidence type="ECO:0000256" key="7">
    <source>
        <dbReference type="ARBA" id="ARBA00049119"/>
    </source>
</evidence>
<keyword evidence="3 8" id="KW-0813">Transport</keyword>
<evidence type="ECO:0000313" key="11">
    <source>
        <dbReference type="EMBL" id="KTB30622.1"/>
    </source>
</evidence>
<dbReference type="Pfam" id="PF00083">
    <property type="entry name" value="Sugar_tr"/>
    <property type="match status" value="1"/>
</dbReference>
<dbReference type="PANTHER" id="PTHR48022">
    <property type="entry name" value="PLASTIDIC GLUCOSE TRANSPORTER 4"/>
    <property type="match status" value="1"/>
</dbReference>
<dbReference type="AlphaFoldDB" id="A0A0W0F2R9"/>
<dbReference type="InterPro" id="IPR020846">
    <property type="entry name" value="MFS_dom"/>
</dbReference>
<keyword evidence="5 9" id="KW-1133">Transmembrane helix</keyword>
<feature type="transmembrane region" description="Helical" evidence="9">
    <location>
        <begin position="450"/>
        <end position="471"/>
    </location>
</feature>
<evidence type="ECO:0000256" key="6">
    <source>
        <dbReference type="ARBA" id="ARBA00023136"/>
    </source>
</evidence>
<feature type="transmembrane region" description="Helical" evidence="9">
    <location>
        <begin position="386"/>
        <end position="410"/>
    </location>
</feature>
<proteinExistence type="inferred from homology"/>
<keyword evidence="4 9" id="KW-0812">Transmembrane</keyword>
<evidence type="ECO:0000256" key="9">
    <source>
        <dbReference type="SAM" id="Phobius"/>
    </source>
</evidence>
<name>A0A0W0F2R9_MONRR</name>
<reference evidence="11 12" key="1">
    <citation type="submission" date="2015-12" db="EMBL/GenBank/DDBJ databases">
        <title>Draft genome sequence of Moniliophthora roreri, the causal agent of frosty pod rot of cacao.</title>
        <authorList>
            <person name="Aime M.C."/>
            <person name="Diaz-Valderrama J.R."/>
            <person name="Kijpornyongpan T."/>
            <person name="Phillips-Mora W."/>
        </authorList>
    </citation>
    <scope>NUCLEOTIDE SEQUENCE [LARGE SCALE GENOMIC DNA]</scope>
    <source>
        <strain evidence="11 12">MCA 2952</strain>
    </source>
</reference>
<dbReference type="FunFam" id="1.20.1250.20:FF:000090">
    <property type="entry name" value="MFS sugar transporter, putative"/>
    <property type="match status" value="1"/>
</dbReference>
<dbReference type="PANTHER" id="PTHR48022:SF72">
    <property type="entry name" value="MAJOR FACILITATOR SUPERFAMILY (MFS) PROFILE DOMAIN-CONTAINING PROTEIN-RELATED"/>
    <property type="match status" value="1"/>
</dbReference>
<evidence type="ECO:0000256" key="3">
    <source>
        <dbReference type="ARBA" id="ARBA00022448"/>
    </source>
</evidence>
<protein>
    <submittedName>
        <fullName evidence="11">Putative myo-inositol transporter 1</fullName>
    </submittedName>
</protein>
<feature type="transmembrane region" description="Helical" evidence="9">
    <location>
        <begin position="356"/>
        <end position="374"/>
    </location>
</feature>